<evidence type="ECO:0000259" key="3">
    <source>
        <dbReference type="Pfam" id="PF02579"/>
    </source>
</evidence>
<dbReference type="SUPFAM" id="SSF53146">
    <property type="entry name" value="Nitrogenase accessory factor-like"/>
    <property type="match status" value="1"/>
</dbReference>
<name>A0ABX7YRI2_9GAMM</name>
<dbReference type="CDD" id="cd00853">
    <property type="entry name" value="NifX"/>
    <property type="match status" value="1"/>
</dbReference>
<keyword evidence="2" id="KW-0535">Nitrogen fixation</keyword>
<dbReference type="PANTHER" id="PTHR33937">
    <property type="entry name" value="IRON-MOLYBDENUM PROTEIN-RELATED-RELATED"/>
    <property type="match status" value="1"/>
</dbReference>
<sequence length="165" mass="18902">MSADFPKSNSERKLYVEPLPDAEFRLKVAFSTLDRRHVDQHFGSARSVLIYGIGREQWAILEAIEYPEDDSRTHDRLPARIRDLSNCSAIFCNACGASAIRQLLDKGIHPVKVMEGSEIHQLLDDIRQELNGTPMGWLARSLKQLDEQPQEHCSDRLQALMDEEW</sequence>
<feature type="domain" description="Dinitrogenase iron-molybdenum cofactor biosynthesis" evidence="3">
    <location>
        <begin position="35"/>
        <end position="126"/>
    </location>
</feature>
<gene>
    <name evidence="4" type="ORF">KDN34_14240</name>
</gene>
<dbReference type="InterPro" id="IPR003731">
    <property type="entry name" value="Di-Nase_FeMo-co_biosynth"/>
</dbReference>
<dbReference type="PANTHER" id="PTHR33937:SF1">
    <property type="entry name" value="IRON-MOLIBDENUM COFACTOR PROCESSING PROTEIN"/>
    <property type="match status" value="1"/>
</dbReference>
<proteinExistence type="inferred from homology"/>
<comment type="similarity">
    <text evidence="1">Belongs to the NifX/NifY family.</text>
</comment>
<evidence type="ECO:0000256" key="2">
    <source>
        <dbReference type="ARBA" id="ARBA00023231"/>
    </source>
</evidence>
<keyword evidence="5" id="KW-1185">Reference proteome</keyword>
<dbReference type="Pfam" id="PF02579">
    <property type="entry name" value="Nitro_FeMo-Co"/>
    <property type="match status" value="1"/>
</dbReference>
<dbReference type="InterPro" id="IPR051840">
    <property type="entry name" value="NifX/NifY_domain"/>
</dbReference>
<dbReference type="Gene3D" id="3.30.420.130">
    <property type="entry name" value="Dinitrogenase iron-molybdenum cofactor biosynthesis domain"/>
    <property type="match status" value="1"/>
</dbReference>
<protein>
    <recommendedName>
        <fullName evidence="3">Dinitrogenase iron-molybdenum cofactor biosynthesis domain-containing protein</fullName>
    </recommendedName>
</protein>
<accession>A0ABX7YRI2</accession>
<evidence type="ECO:0000313" key="4">
    <source>
        <dbReference type="EMBL" id="QUN05342.1"/>
    </source>
</evidence>
<dbReference type="InterPro" id="IPR034169">
    <property type="entry name" value="NifX-like"/>
</dbReference>
<dbReference type="Proteomes" id="UP000679575">
    <property type="component" value="Chromosome"/>
</dbReference>
<dbReference type="InterPro" id="IPR036105">
    <property type="entry name" value="DiNase_FeMo-co_biosyn_sf"/>
</dbReference>
<evidence type="ECO:0000313" key="5">
    <source>
        <dbReference type="Proteomes" id="UP000679575"/>
    </source>
</evidence>
<reference evidence="4 5" key="1">
    <citation type="submission" date="2021-04" db="EMBL/GenBank/DDBJ databases">
        <title>Novel species identification of genus Shewanella.</title>
        <authorList>
            <person name="Liu G."/>
        </authorList>
    </citation>
    <scope>NUCLEOTIDE SEQUENCE [LARGE SCALE GENOMIC DNA]</scope>
    <source>
        <strain evidence="4 5">FJAT-54481</strain>
    </source>
</reference>
<organism evidence="4 5">
    <name type="scientific">Shewanella yunxiaonensis</name>
    <dbReference type="NCBI Taxonomy" id="2829809"/>
    <lineage>
        <taxon>Bacteria</taxon>
        <taxon>Pseudomonadati</taxon>
        <taxon>Pseudomonadota</taxon>
        <taxon>Gammaproteobacteria</taxon>
        <taxon>Alteromonadales</taxon>
        <taxon>Shewanellaceae</taxon>
        <taxon>Shewanella</taxon>
    </lineage>
</organism>
<dbReference type="RefSeq" id="WP_212594375.1">
    <property type="nucleotide sequence ID" value="NZ_CP073587.1"/>
</dbReference>
<evidence type="ECO:0000256" key="1">
    <source>
        <dbReference type="ARBA" id="ARBA00010285"/>
    </source>
</evidence>
<dbReference type="EMBL" id="CP073587">
    <property type="protein sequence ID" value="QUN05342.1"/>
    <property type="molecule type" value="Genomic_DNA"/>
</dbReference>